<comment type="caution">
    <text evidence="2">The sequence shown here is derived from an EMBL/GenBank/DDBJ whole genome shotgun (WGS) entry which is preliminary data.</text>
</comment>
<dbReference type="EMBL" id="NIVC01001597">
    <property type="protein sequence ID" value="PAA66035.1"/>
    <property type="molecule type" value="Genomic_DNA"/>
</dbReference>
<gene>
    <name evidence="2" type="ORF">BOX15_Mlig032872g2</name>
</gene>
<evidence type="ECO:0000256" key="1">
    <source>
        <dbReference type="SAM" id="MobiDB-lite"/>
    </source>
</evidence>
<organism evidence="2 3">
    <name type="scientific">Macrostomum lignano</name>
    <dbReference type="NCBI Taxonomy" id="282301"/>
    <lineage>
        <taxon>Eukaryota</taxon>
        <taxon>Metazoa</taxon>
        <taxon>Spiralia</taxon>
        <taxon>Lophotrochozoa</taxon>
        <taxon>Platyhelminthes</taxon>
        <taxon>Rhabditophora</taxon>
        <taxon>Macrostomorpha</taxon>
        <taxon>Macrostomida</taxon>
        <taxon>Macrostomidae</taxon>
        <taxon>Macrostomum</taxon>
    </lineage>
</organism>
<protein>
    <submittedName>
        <fullName evidence="2">Uncharacterized protein</fullName>
    </submittedName>
</protein>
<keyword evidence="3" id="KW-1185">Reference proteome</keyword>
<sequence>MSTMSSNRLISDDDALFLQVYANDGTLKYWEERHKQALSRLDSRALDLSLSTVMLLNEFQIRQNTSKTTYYVNFLENIFADSDSSEILKAAIESRSKNGDEGRSKYQTMAIYQLYLDALVARNFRNEQSKLKTEALTDKYPIEEANQPKLHEATDRQDFESAITFITAHYVAGKCYIALGRNNTFEKPDWMSYCRFAHWLATQYFSQKAVAVDPCLANSLRLTMSRLMFNCAMKKTIYEHKYLVKAFQYFEAAIERRPQKASLIRRIDSDIIPNGWSITSILNMAACLLELRLPQKCRVLIEQGKQILKRFDLSKSTKLYKYFKAYADYVEGVSHFEDTCPLKSGLDCSSKALNRDFLKKKYELSKSCLEKSASVLRSNYASDPLTASAVTMLSVVLVNSAGAFSEEALQNFEKAVHLECALESGTVTATYLLQILHVGANSSSDSTSSAKCKELYDRANSAIKRRFLEKSVRTQPADESSNVRSASNLQADMVPKSNLESSVDSSDGSAWMTIIRTIKDSKDFLDGYRLESLAYLKKLVRKYEDIEDIPVRVFCILCITRHYLNTQALSSAKHQQEKAAHLLDIGFGIKLDVCRLARITYEDFELRFPKDHKMLVFLVALWLVNEGIIFILQASEEHQKKNASSFVKTDFRDSWSEQIGKMIVSYLLGACSVVTSFLASQKNSWLEAFESLNLVSEIVQKNETSIQGLDWIAFVFLEEHLSNAYYQLDRMFSVDSIYEINYKLIHSVTLLLKDVDKHSKDVGRSIGTVDSTATDLMLCLHKAQVNFPGLLDLLEVLPYEFNKTEEKPADKCNLDVVLTVAHYVGKLKILQQAYDLCQRAELVDTELYALIHMHVGIELFIQAFRDPTKSPYGTLSGAILKFRQAARILELLCPNDVKTAFCYLILAYMYRYHAQLDDQQTQCLLCLKKCLSVEKRLVVKGVSPSPWLWKGLEIVQFFQKFLNRVSNNYRDGASFSEDLESWNELSQKFKTALYKDRPLFYLQDFGSSPLGASNLLTEALTDPLTEWEEKRNRSLKAIAVMMWDREFPEDSPPSDTEVRCYARYLMKLFDRHLVSCRMARHKQGSTGTAEQSKQETREDPCTLDNLSRNNLVKRNDFLRGMNIYSESTATVKISIIKQLQQVHNSLVTLCPKARKFHENYDVTY</sequence>
<evidence type="ECO:0000313" key="3">
    <source>
        <dbReference type="Proteomes" id="UP000215902"/>
    </source>
</evidence>
<name>A0A267EWZ9_9PLAT</name>
<evidence type="ECO:0000313" key="2">
    <source>
        <dbReference type="EMBL" id="PAA66035.1"/>
    </source>
</evidence>
<accession>A0A267EWZ9</accession>
<reference evidence="2 3" key="1">
    <citation type="submission" date="2017-06" db="EMBL/GenBank/DDBJ databases">
        <title>A platform for efficient transgenesis in Macrostomum lignano, a flatworm model organism for stem cell research.</title>
        <authorList>
            <person name="Berezikov E."/>
        </authorList>
    </citation>
    <scope>NUCLEOTIDE SEQUENCE [LARGE SCALE GENOMIC DNA]</scope>
    <source>
        <strain evidence="2">DV1</strain>
        <tissue evidence="2">Whole organism</tissue>
    </source>
</reference>
<dbReference type="AlphaFoldDB" id="A0A267EWZ9"/>
<proteinExistence type="predicted"/>
<dbReference type="Proteomes" id="UP000215902">
    <property type="component" value="Unassembled WGS sequence"/>
</dbReference>
<feature type="region of interest" description="Disordered" evidence="1">
    <location>
        <begin position="1081"/>
        <end position="1104"/>
    </location>
</feature>